<dbReference type="EMBL" id="FNGP01000003">
    <property type="protein sequence ID" value="SDL56237.1"/>
    <property type="molecule type" value="Genomic_DNA"/>
</dbReference>
<dbReference type="Proteomes" id="UP000199475">
    <property type="component" value="Unassembled WGS sequence"/>
</dbReference>
<dbReference type="NCBIfam" id="TIGR00077">
    <property type="entry name" value="lspA"/>
    <property type="match status" value="1"/>
</dbReference>
<evidence type="ECO:0000256" key="9">
    <source>
        <dbReference type="HAMAP-Rule" id="MF_00161"/>
    </source>
</evidence>
<feature type="active site" evidence="9">
    <location>
        <position position="134"/>
    </location>
</feature>
<dbReference type="RefSeq" id="WP_245701634.1">
    <property type="nucleotide sequence ID" value="NZ_FNGP01000003.1"/>
</dbReference>
<sequence length="178" mass="18824">MQAAGGTALKSRSGLAAALLALGIWLLGLGADQLTKLLALEHLEPGRSIEVLGPVVRFTLIFNPGAAFGMGENATVVFSVFAIVATAVCLFVALPRVRRTWQGIALGLLLAGITGNLVDRLFQPPSPMHGHVVDFIQVPYFAIFNVADICITFAAGLIVLATFLWDKEEEPASEPVTA</sequence>
<evidence type="ECO:0000256" key="6">
    <source>
        <dbReference type="ARBA" id="ARBA00022801"/>
    </source>
</evidence>
<dbReference type="EC" id="3.4.23.36" evidence="9"/>
<proteinExistence type="inferred from homology"/>
<evidence type="ECO:0000256" key="3">
    <source>
        <dbReference type="ARBA" id="ARBA00022670"/>
    </source>
</evidence>
<keyword evidence="6 9" id="KW-0378">Hydrolase</keyword>
<keyword evidence="4 9" id="KW-0812">Transmembrane</keyword>
<evidence type="ECO:0000313" key="11">
    <source>
        <dbReference type="EMBL" id="SDL56237.1"/>
    </source>
</evidence>
<dbReference type="PRINTS" id="PR00781">
    <property type="entry name" value="LIPOSIGPTASE"/>
</dbReference>
<gene>
    <name evidence="9" type="primary">lspA</name>
    <name evidence="11" type="ORF">SAMN04488242_1973</name>
</gene>
<dbReference type="AlphaFoldDB" id="A0A1G9L3F2"/>
<evidence type="ECO:0000256" key="2">
    <source>
        <dbReference type="ARBA" id="ARBA00022475"/>
    </source>
</evidence>
<evidence type="ECO:0000313" key="12">
    <source>
        <dbReference type="Proteomes" id="UP000199475"/>
    </source>
</evidence>
<dbReference type="GO" id="GO:0004190">
    <property type="term" value="F:aspartic-type endopeptidase activity"/>
    <property type="evidence" value="ECO:0007669"/>
    <property type="project" value="UniProtKB-UniRule"/>
</dbReference>
<dbReference type="GO" id="GO:0005886">
    <property type="term" value="C:plasma membrane"/>
    <property type="evidence" value="ECO:0007669"/>
    <property type="project" value="UniProtKB-SubCell"/>
</dbReference>
<dbReference type="InterPro" id="IPR001872">
    <property type="entry name" value="Peptidase_A8"/>
</dbReference>
<comment type="pathway">
    <text evidence="9">Protein modification; lipoprotein biosynthesis (signal peptide cleavage).</text>
</comment>
<feature type="transmembrane region" description="Helical" evidence="9">
    <location>
        <begin position="101"/>
        <end position="118"/>
    </location>
</feature>
<reference evidence="11 12" key="1">
    <citation type="submission" date="2016-10" db="EMBL/GenBank/DDBJ databases">
        <authorList>
            <person name="de Groot N.N."/>
        </authorList>
    </citation>
    <scope>NUCLEOTIDE SEQUENCE [LARGE SCALE GENOMIC DNA]</scope>
    <source>
        <strain evidence="11 12">CGMCC 1.9159</strain>
    </source>
</reference>
<evidence type="ECO:0000256" key="8">
    <source>
        <dbReference type="ARBA" id="ARBA00023136"/>
    </source>
</evidence>
<evidence type="ECO:0000256" key="4">
    <source>
        <dbReference type="ARBA" id="ARBA00022692"/>
    </source>
</evidence>
<comment type="function">
    <text evidence="9">This protein specifically catalyzes the removal of signal peptides from prolipoproteins.</text>
</comment>
<keyword evidence="5 9" id="KW-0064">Aspartyl protease</keyword>
<evidence type="ECO:0000256" key="10">
    <source>
        <dbReference type="RuleBase" id="RU004181"/>
    </source>
</evidence>
<dbReference type="HAMAP" id="MF_00161">
    <property type="entry name" value="LspA"/>
    <property type="match status" value="1"/>
</dbReference>
<dbReference type="UniPathway" id="UPA00665"/>
<organism evidence="11 12">
    <name type="scientific">Tessaracoccus oleiagri</name>
    <dbReference type="NCBI Taxonomy" id="686624"/>
    <lineage>
        <taxon>Bacteria</taxon>
        <taxon>Bacillati</taxon>
        <taxon>Actinomycetota</taxon>
        <taxon>Actinomycetes</taxon>
        <taxon>Propionibacteriales</taxon>
        <taxon>Propionibacteriaceae</taxon>
        <taxon>Tessaracoccus</taxon>
    </lineage>
</organism>
<dbReference type="PANTHER" id="PTHR33695">
    <property type="entry name" value="LIPOPROTEIN SIGNAL PEPTIDASE"/>
    <property type="match status" value="1"/>
</dbReference>
<accession>A0A1G9L3F2</accession>
<comment type="catalytic activity">
    <reaction evidence="9">
        <text>Release of signal peptides from bacterial membrane prolipoproteins. Hydrolyzes -Xaa-Yaa-Zaa-|-(S,diacylglyceryl)Cys-, in which Xaa is hydrophobic (preferably Leu), and Yaa (Ala or Ser) and Zaa (Gly or Ala) have small, neutral side chains.</text>
        <dbReference type="EC" id="3.4.23.36"/>
    </reaction>
</comment>
<feature type="active site" evidence="9">
    <location>
        <position position="148"/>
    </location>
</feature>
<keyword evidence="3 9" id="KW-0645">Protease</keyword>
<comment type="caution">
    <text evidence="9">Lacks conserved residue(s) required for the propagation of feature annotation.</text>
</comment>
<evidence type="ECO:0000256" key="7">
    <source>
        <dbReference type="ARBA" id="ARBA00022989"/>
    </source>
</evidence>
<feature type="transmembrane region" description="Helical" evidence="9">
    <location>
        <begin position="74"/>
        <end position="94"/>
    </location>
</feature>
<keyword evidence="2 9" id="KW-1003">Cell membrane</keyword>
<keyword evidence="12" id="KW-1185">Reference proteome</keyword>
<keyword evidence="7 9" id="KW-1133">Transmembrane helix</keyword>
<evidence type="ECO:0000256" key="1">
    <source>
        <dbReference type="ARBA" id="ARBA00006139"/>
    </source>
</evidence>
<protein>
    <recommendedName>
        <fullName evidence="9">Lipoprotein signal peptidase</fullName>
        <ecNumber evidence="9">3.4.23.36</ecNumber>
    </recommendedName>
    <alternativeName>
        <fullName evidence="9">Prolipoprotein signal peptidase</fullName>
    </alternativeName>
    <alternativeName>
        <fullName evidence="9">Signal peptidase II</fullName>
        <shortName evidence="9">SPase II</shortName>
    </alternativeName>
</protein>
<dbReference type="PANTHER" id="PTHR33695:SF1">
    <property type="entry name" value="LIPOPROTEIN SIGNAL PEPTIDASE"/>
    <property type="match status" value="1"/>
</dbReference>
<keyword evidence="8 9" id="KW-0472">Membrane</keyword>
<comment type="similarity">
    <text evidence="1 9 10">Belongs to the peptidase A8 family.</text>
</comment>
<comment type="subcellular location">
    <subcellularLocation>
        <location evidence="9">Cell membrane</location>
        <topology evidence="9">Multi-pass membrane protein</topology>
    </subcellularLocation>
</comment>
<name>A0A1G9L3F2_9ACTN</name>
<dbReference type="STRING" id="686624.SAMN04488242_1973"/>
<dbReference type="Pfam" id="PF01252">
    <property type="entry name" value="Peptidase_A8"/>
    <property type="match status" value="1"/>
</dbReference>
<evidence type="ECO:0000256" key="5">
    <source>
        <dbReference type="ARBA" id="ARBA00022750"/>
    </source>
</evidence>
<feature type="transmembrane region" description="Helical" evidence="9">
    <location>
        <begin position="138"/>
        <end position="165"/>
    </location>
</feature>
<dbReference type="GO" id="GO:0006508">
    <property type="term" value="P:proteolysis"/>
    <property type="evidence" value="ECO:0007669"/>
    <property type="project" value="UniProtKB-KW"/>
</dbReference>